<protein>
    <submittedName>
        <fullName evidence="2">Uncharacterized protein</fullName>
    </submittedName>
</protein>
<evidence type="ECO:0000313" key="3">
    <source>
        <dbReference type="Proteomes" id="UP000310200"/>
    </source>
</evidence>
<reference evidence="2 3" key="1">
    <citation type="journal article" date="2019" name="Philos. Trans. R. Soc. Lond., B, Biol. Sci.">
        <title>Ant behaviour and brain gene expression of defending hosts depend on the ecological success of the intruding social parasite.</title>
        <authorList>
            <person name="Kaur R."/>
            <person name="Stoldt M."/>
            <person name="Jongepier E."/>
            <person name="Feldmeyer B."/>
            <person name="Menzel F."/>
            <person name="Bornberg-Bauer E."/>
            <person name="Foitzik S."/>
        </authorList>
    </citation>
    <scope>NUCLEOTIDE SEQUENCE [LARGE SCALE GENOMIC DNA]</scope>
    <source>
        <tissue evidence="2">Whole body</tissue>
    </source>
</reference>
<gene>
    <name evidence="2" type="ORF">DBV15_00588</name>
</gene>
<sequence>MLSKVDNDEYILGIPFYIGTQNSVVILLDKTDNPDDPDAGRQVGAFLTVNSWKRLLHQPPLTWTERPATERTFGSRRRDPRPVARPVRIRHRSPSFLPRLSSLFHCVINALRALSAWSEGSPPSFASSGARKILSRILQEKDEVTVDKEGLVIGLIKQATCHDLLAHWKPVIVYDYANHARGFELPCGGGGGGDLSRGPWYVVLARVFVYDGRKALSRTLREHERNETRAARRNGKRSSCRSCERYVRRFTDSGSPSGVPPRGPRRSAGGEKRTDISVQCNVGDSNDDRNSSFAPLIIHGIALANVSGAACPHIRVCAQMSASGRSLDVGSRIYVWERKIIHHVRGHPKLAVVDGRCFGHRFSMDARVIKLMSVFD</sequence>
<feature type="region of interest" description="Disordered" evidence="1">
    <location>
        <begin position="251"/>
        <end position="276"/>
    </location>
</feature>
<dbReference type="AlphaFoldDB" id="A0A4S2KXX9"/>
<keyword evidence="3" id="KW-1185">Reference proteome</keyword>
<accession>A0A4S2KXX9</accession>
<comment type="caution">
    <text evidence="2">The sequence shown here is derived from an EMBL/GenBank/DDBJ whole genome shotgun (WGS) entry which is preliminary data.</text>
</comment>
<dbReference type="EMBL" id="QBLH01001127">
    <property type="protein sequence ID" value="TGZ53058.1"/>
    <property type="molecule type" value="Genomic_DNA"/>
</dbReference>
<organism evidence="2 3">
    <name type="scientific">Temnothorax longispinosus</name>
    <dbReference type="NCBI Taxonomy" id="300112"/>
    <lineage>
        <taxon>Eukaryota</taxon>
        <taxon>Metazoa</taxon>
        <taxon>Ecdysozoa</taxon>
        <taxon>Arthropoda</taxon>
        <taxon>Hexapoda</taxon>
        <taxon>Insecta</taxon>
        <taxon>Pterygota</taxon>
        <taxon>Neoptera</taxon>
        <taxon>Endopterygota</taxon>
        <taxon>Hymenoptera</taxon>
        <taxon>Apocrita</taxon>
        <taxon>Aculeata</taxon>
        <taxon>Formicoidea</taxon>
        <taxon>Formicidae</taxon>
        <taxon>Myrmicinae</taxon>
        <taxon>Temnothorax</taxon>
    </lineage>
</organism>
<evidence type="ECO:0000256" key="1">
    <source>
        <dbReference type="SAM" id="MobiDB-lite"/>
    </source>
</evidence>
<proteinExistence type="predicted"/>
<name>A0A4S2KXX9_9HYME</name>
<evidence type="ECO:0000313" key="2">
    <source>
        <dbReference type="EMBL" id="TGZ53058.1"/>
    </source>
</evidence>
<dbReference type="Proteomes" id="UP000310200">
    <property type="component" value="Unassembled WGS sequence"/>
</dbReference>